<name>A0A5B9Q3S6_9BACT</name>
<gene>
    <name evidence="1" type="ORF">Pr1d_09280</name>
</gene>
<dbReference type="EMBL" id="CP042913">
    <property type="protein sequence ID" value="QEG33664.1"/>
    <property type="molecule type" value="Genomic_DNA"/>
</dbReference>
<dbReference type="OrthoDB" id="127333at2"/>
<dbReference type="KEGG" id="bgok:Pr1d_09280"/>
<keyword evidence="2" id="KW-1185">Reference proteome</keyword>
<dbReference type="SUPFAM" id="SSF53649">
    <property type="entry name" value="Alkaline phosphatase-like"/>
    <property type="match status" value="1"/>
</dbReference>
<sequence>MKDSTIQHLTNVATRQGRVIRRRDFLRNITAASLAASSWSWTDAIAASADQMRSQGMACILLWMQGGPSQFETFSPKPNHPNGGETKAIGTSVSGIQIAENLPFCAEVMDELAIIRSMSSKEGNHQRATYLLHHGYLPMGGVNFPSLGSNVSHQIGNAANQLPNFVRIGGRLANSGGGGFLGVDYDPFVLRSANRPPDNTVPLTDTGRYHRRLRLLGSMDNSFAQSGGADIVSDHRKLVESASDMIMSPRMDAFDLEKEPTSLREHYGKSEFAAGCMMARRLVEQGVTFVEVVSNGWDTHLDGFNRTRELTGQIDQPMSALISDLKQRGMLDKTLVVWLGEFGRTPKVNPRAGRDHFPRAFNAVLAGGGVRGGQVIGATNDAGTEVTDRPVAITDFFRSIYHSLGIDADEENISRIGRPIKLVDGGEVVTELFS</sequence>
<reference evidence="1 2" key="1">
    <citation type="submission" date="2019-08" db="EMBL/GenBank/DDBJ databases">
        <title>Deep-cultivation of Planctomycetes and their phenomic and genomic characterization uncovers novel biology.</title>
        <authorList>
            <person name="Wiegand S."/>
            <person name="Jogler M."/>
            <person name="Boedeker C."/>
            <person name="Pinto D."/>
            <person name="Vollmers J."/>
            <person name="Rivas-Marin E."/>
            <person name="Kohn T."/>
            <person name="Peeters S.H."/>
            <person name="Heuer A."/>
            <person name="Rast P."/>
            <person name="Oberbeckmann S."/>
            <person name="Bunk B."/>
            <person name="Jeske O."/>
            <person name="Meyerdierks A."/>
            <person name="Storesund J.E."/>
            <person name="Kallscheuer N."/>
            <person name="Luecker S."/>
            <person name="Lage O.M."/>
            <person name="Pohl T."/>
            <person name="Merkel B.J."/>
            <person name="Hornburger P."/>
            <person name="Mueller R.-W."/>
            <person name="Bruemmer F."/>
            <person name="Labrenz M."/>
            <person name="Spormann A.M."/>
            <person name="Op den Camp H."/>
            <person name="Overmann J."/>
            <person name="Amann R."/>
            <person name="Jetten M.S.M."/>
            <person name="Mascher T."/>
            <person name="Medema M.H."/>
            <person name="Devos D.P."/>
            <person name="Kaster A.-K."/>
            <person name="Ovreas L."/>
            <person name="Rohde M."/>
            <person name="Galperin M.Y."/>
            <person name="Jogler C."/>
        </authorList>
    </citation>
    <scope>NUCLEOTIDE SEQUENCE [LARGE SCALE GENOMIC DNA]</scope>
    <source>
        <strain evidence="1 2">Pr1d</strain>
    </source>
</reference>
<accession>A0A5B9Q3S6</accession>
<dbReference type="Proteomes" id="UP000323917">
    <property type="component" value="Chromosome"/>
</dbReference>
<evidence type="ECO:0000313" key="2">
    <source>
        <dbReference type="Proteomes" id="UP000323917"/>
    </source>
</evidence>
<proteinExistence type="predicted"/>
<organism evidence="1 2">
    <name type="scientific">Bythopirellula goksoeyrii</name>
    <dbReference type="NCBI Taxonomy" id="1400387"/>
    <lineage>
        <taxon>Bacteria</taxon>
        <taxon>Pseudomonadati</taxon>
        <taxon>Planctomycetota</taxon>
        <taxon>Planctomycetia</taxon>
        <taxon>Pirellulales</taxon>
        <taxon>Lacipirellulaceae</taxon>
        <taxon>Bythopirellula</taxon>
    </lineage>
</organism>
<dbReference type="Pfam" id="PF07394">
    <property type="entry name" value="DUF1501"/>
    <property type="match status" value="1"/>
</dbReference>
<protein>
    <recommendedName>
        <fullName evidence="3">DUF1501 domain-containing protein</fullName>
    </recommendedName>
</protein>
<dbReference type="PANTHER" id="PTHR43737:SF1">
    <property type="entry name" value="DUF1501 DOMAIN-CONTAINING PROTEIN"/>
    <property type="match status" value="1"/>
</dbReference>
<dbReference type="AlphaFoldDB" id="A0A5B9Q3S6"/>
<dbReference type="InterPro" id="IPR010869">
    <property type="entry name" value="DUF1501"/>
</dbReference>
<dbReference type="InterPro" id="IPR017850">
    <property type="entry name" value="Alkaline_phosphatase_core_sf"/>
</dbReference>
<evidence type="ECO:0000313" key="1">
    <source>
        <dbReference type="EMBL" id="QEG33664.1"/>
    </source>
</evidence>
<dbReference type="PROSITE" id="PS51318">
    <property type="entry name" value="TAT"/>
    <property type="match status" value="1"/>
</dbReference>
<dbReference type="InterPro" id="IPR006311">
    <property type="entry name" value="TAT_signal"/>
</dbReference>
<dbReference type="PANTHER" id="PTHR43737">
    <property type="entry name" value="BLL7424 PROTEIN"/>
    <property type="match status" value="1"/>
</dbReference>
<evidence type="ECO:0008006" key="3">
    <source>
        <dbReference type="Google" id="ProtNLM"/>
    </source>
</evidence>
<dbReference type="RefSeq" id="WP_148072401.1">
    <property type="nucleotide sequence ID" value="NZ_CP042913.1"/>
</dbReference>